<feature type="binding site" evidence="5">
    <location>
        <begin position="97"/>
        <end position="100"/>
    </location>
    <ligand>
        <name>substrate</name>
    </ligand>
</feature>
<dbReference type="NCBIfam" id="NF004850">
    <property type="entry name" value="PRK06201.1"/>
    <property type="match status" value="1"/>
</dbReference>
<dbReference type="InterPro" id="IPR005493">
    <property type="entry name" value="RraA/RraA-like"/>
</dbReference>
<evidence type="ECO:0000256" key="1">
    <source>
        <dbReference type="ARBA" id="ARBA00001968"/>
    </source>
</evidence>
<protein>
    <recommendedName>
        <fullName evidence="2">Putative 4-hydroxy-4-methyl-2-oxoglutarate aldolase</fullName>
    </recommendedName>
    <alternativeName>
        <fullName evidence="3">Regulator of ribonuclease activity homolog</fullName>
    </alternativeName>
    <alternativeName>
        <fullName evidence="4">RraA-like protein</fullName>
    </alternativeName>
</protein>
<keyword evidence="5" id="KW-0460">Magnesium</keyword>
<evidence type="ECO:0000313" key="7">
    <source>
        <dbReference type="Proteomes" id="UP000217182"/>
    </source>
</evidence>
<dbReference type="PANTHER" id="PTHR33254:SF4">
    <property type="entry name" value="4-HYDROXY-4-METHYL-2-OXOGLUTARATE ALDOLASE 3-RELATED"/>
    <property type="match status" value="1"/>
</dbReference>
<comment type="cofactor">
    <cofactor evidence="5">
        <name>Mg(2+)</name>
        <dbReference type="ChEBI" id="CHEBI:18420"/>
    </cofactor>
</comment>
<dbReference type="GO" id="GO:0032259">
    <property type="term" value="P:methylation"/>
    <property type="evidence" value="ECO:0007669"/>
    <property type="project" value="UniProtKB-KW"/>
</dbReference>
<comment type="cofactor">
    <cofactor evidence="1">
        <name>a divalent metal cation</name>
        <dbReference type="ChEBI" id="CHEBI:60240"/>
    </cofactor>
</comment>
<name>A0A250AY20_9GAMM</name>
<evidence type="ECO:0000256" key="5">
    <source>
        <dbReference type="PIRSR" id="PIRSR605493-1"/>
    </source>
</evidence>
<organism evidence="6 7">
    <name type="scientific">Gibbsiella quercinecans</name>
    <dbReference type="NCBI Taxonomy" id="929813"/>
    <lineage>
        <taxon>Bacteria</taxon>
        <taxon>Pseudomonadati</taxon>
        <taxon>Pseudomonadota</taxon>
        <taxon>Gammaproteobacteria</taxon>
        <taxon>Enterobacterales</taxon>
        <taxon>Yersiniaceae</taxon>
        <taxon>Gibbsiella</taxon>
    </lineage>
</organism>
<sequence length="230" mass="25036">MSNIGFRVFSKFNRPDANLVSKFKALPVANIADMMNRSNVLDARLRKIGASNLLGVAFTVKTRTGDNLMVHKALQMAQPGDVLIVDAHANLTNAIMGELMVRTAEQRNLAGIIIDGAVRDVAVLSTLKIPVYASGVTPAGPYKDGPGEINTPISVGGVTIHPGDILVGDDDGIVVIRPGVAQDIYEKTLIKNKKEEELVRLIKEGRRDNSWIDRALSERKCEFIDDAYTQ</sequence>
<dbReference type="GO" id="GO:0046872">
    <property type="term" value="F:metal ion binding"/>
    <property type="evidence" value="ECO:0007669"/>
    <property type="project" value="UniProtKB-KW"/>
</dbReference>
<keyword evidence="7" id="KW-1185">Reference proteome</keyword>
<dbReference type="OrthoDB" id="8717144at2"/>
<keyword evidence="6" id="KW-0489">Methyltransferase</keyword>
<dbReference type="Gene3D" id="3.50.30.40">
    <property type="entry name" value="Ribonuclease E inhibitor RraA/RraA-like"/>
    <property type="match status" value="1"/>
</dbReference>
<dbReference type="GO" id="GO:0008168">
    <property type="term" value="F:methyltransferase activity"/>
    <property type="evidence" value="ECO:0007669"/>
    <property type="project" value="UniProtKB-KW"/>
</dbReference>
<evidence type="ECO:0000256" key="4">
    <source>
        <dbReference type="ARBA" id="ARBA00030169"/>
    </source>
</evidence>
<evidence type="ECO:0000256" key="3">
    <source>
        <dbReference type="ARBA" id="ARBA00029596"/>
    </source>
</evidence>
<dbReference type="CDD" id="cd16841">
    <property type="entry name" value="RraA_family"/>
    <property type="match status" value="1"/>
</dbReference>
<dbReference type="KEGG" id="gqu:AWC35_04110"/>
<proteinExistence type="predicted"/>
<evidence type="ECO:0000313" key="6">
    <source>
        <dbReference type="EMBL" id="ATA18592.1"/>
    </source>
</evidence>
<dbReference type="AlphaFoldDB" id="A0A250AY20"/>
<dbReference type="Proteomes" id="UP000217182">
    <property type="component" value="Chromosome"/>
</dbReference>
<dbReference type="PANTHER" id="PTHR33254">
    <property type="entry name" value="4-HYDROXY-4-METHYL-2-OXOGLUTARATE ALDOLASE 3-RELATED"/>
    <property type="match status" value="1"/>
</dbReference>
<feature type="binding site" evidence="5">
    <location>
        <position position="120"/>
    </location>
    <ligand>
        <name>Mg(2+)</name>
        <dbReference type="ChEBI" id="CHEBI:18420"/>
    </ligand>
</feature>
<evidence type="ECO:0000256" key="2">
    <source>
        <dbReference type="ARBA" id="ARBA00016549"/>
    </source>
</evidence>
<dbReference type="RefSeq" id="WP_095845193.1">
    <property type="nucleotide sequence ID" value="NZ_CP014136.1"/>
</dbReference>
<dbReference type="EMBL" id="CP014136">
    <property type="protein sequence ID" value="ATA18592.1"/>
    <property type="molecule type" value="Genomic_DNA"/>
</dbReference>
<feature type="binding site" evidence="5">
    <location>
        <position position="119"/>
    </location>
    <ligand>
        <name>substrate</name>
    </ligand>
</feature>
<dbReference type="InterPro" id="IPR036704">
    <property type="entry name" value="RraA/RraA-like_sf"/>
</dbReference>
<keyword evidence="5" id="KW-0479">Metal-binding</keyword>
<gene>
    <name evidence="6" type="ORF">AWC35_04110</name>
</gene>
<reference evidence="6 7" key="1">
    <citation type="submission" date="2016-01" db="EMBL/GenBank/DDBJ databases">
        <authorList>
            <person name="Oliw E.H."/>
        </authorList>
    </citation>
    <scope>NUCLEOTIDE SEQUENCE [LARGE SCALE GENOMIC DNA]</scope>
    <source>
        <strain evidence="6 7">FRB97</strain>
    </source>
</reference>
<dbReference type="Pfam" id="PF03737">
    <property type="entry name" value="RraA-like"/>
    <property type="match status" value="1"/>
</dbReference>
<keyword evidence="6" id="KW-0808">Transferase</keyword>
<accession>A0A250AY20</accession>
<dbReference type="SUPFAM" id="SSF89562">
    <property type="entry name" value="RraA-like"/>
    <property type="match status" value="1"/>
</dbReference>